<dbReference type="InterPro" id="IPR011006">
    <property type="entry name" value="CheY-like_superfamily"/>
</dbReference>
<comment type="caution">
    <text evidence="6">The sequence shown here is derived from an EMBL/GenBank/DDBJ whole genome shotgun (WGS) entry which is preliminary data.</text>
</comment>
<evidence type="ECO:0000259" key="5">
    <source>
        <dbReference type="PROSITE" id="PS50921"/>
    </source>
</evidence>
<dbReference type="RefSeq" id="WP_009949024.1">
    <property type="nucleotide sequence ID" value="NZ_BAAAGS010000057.1"/>
</dbReference>
<dbReference type="Gene3D" id="1.10.10.10">
    <property type="entry name" value="Winged helix-like DNA-binding domain superfamily/Winged helix DNA-binding domain"/>
    <property type="match status" value="1"/>
</dbReference>
<proteinExistence type="predicted"/>
<dbReference type="PROSITE" id="PS50921">
    <property type="entry name" value="ANTAR"/>
    <property type="match status" value="1"/>
</dbReference>
<keyword evidence="7" id="KW-1185">Reference proteome</keyword>
<keyword evidence="2" id="KW-0418">Kinase</keyword>
<dbReference type="InterPro" id="IPR036388">
    <property type="entry name" value="WH-like_DNA-bd_sf"/>
</dbReference>
<evidence type="ECO:0000256" key="1">
    <source>
        <dbReference type="ARBA" id="ARBA00022679"/>
    </source>
</evidence>
<keyword evidence="3" id="KW-0805">Transcription regulation</keyword>
<dbReference type="Pfam" id="PF13185">
    <property type="entry name" value="GAF_2"/>
    <property type="match status" value="1"/>
</dbReference>
<organism evidence="6 7">
    <name type="scientific">Saccharopolyspora erythraea</name>
    <name type="common">Streptomyces erythraeus</name>
    <dbReference type="NCBI Taxonomy" id="1836"/>
    <lineage>
        <taxon>Bacteria</taxon>
        <taxon>Bacillati</taxon>
        <taxon>Actinomycetota</taxon>
        <taxon>Actinomycetes</taxon>
        <taxon>Pseudonocardiales</taxon>
        <taxon>Pseudonocardiaceae</taxon>
        <taxon>Saccharopolyspora</taxon>
    </lineage>
</organism>
<name>A0ABN1DUH1_SACER</name>
<dbReference type="PIRSF" id="PIRSF036625">
    <property type="entry name" value="GAF_ANTAR"/>
    <property type="match status" value="1"/>
</dbReference>
<gene>
    <name evidence="6" type="ORF">GCM10009533_58550</name>
</gene>
<dbReference type="InterPro" id="IPR012074">
    <property type="entry name" value="GAF_ANTAR"/>
</dbReference>
<sequence>MDTASDQELAIALARMSRNLLSQDTVQNTLNSIVEHAVDLVDGCEHAGILLLHNRRQVETAAATSELVRRSDTLQGELCEGPCFDAADNGVQVYRIADMTGSVQRWAQYAPYARDLGIASMMGLLLYTDEEEYGALDLYSSRPEAFGEHSELVGWVVASHAAVAFSSARMDAQLQTAITTRQRIGEALGIVMERYRIDEEQAFQVLKRSSQHRNIKLRDIADHVTSTGEIPGAR</sequence>
<feature type="domain" description="ANTAR" evidence="5">
    <location>
        <begin position="164"/>
        <end position="225"/>
    </location>
</feature>
<dbReference type="EMBL" id="BAAAGS010000057">
    <property type="protein sequence ID" value="GAA0552624.1"/>
    <property type="molecule type" value="Genomic_DNA"/>
</dbReference>
<dbReference type="SMART" id="SM01012">
    <property type="entry name" value="ANTAR"/>
    <property type="match status" value="1"/>
</dbReference>
<dbReference type="InterPro" id="IPR003018">
    <property type="entry name" value="GAF"/>
</dbReference>
<dbReference type="SUPFAM" id="SSF52172">
    <property type="entry name" value="CheY-like"/>
    <property type="match status" value="1"/>
</dbReference>
<accession>A0ABN1DUH1</accession>
<evidence type="ECO:0000256" key="3">
    <source>
        <dbReference type="ARBA" id="ARBA00023015"/>
    </source>
</evidence>
<reference evidence="6 7" key="1">
    <citation type="journal article" date="2019" name="Int. J. Syst. Evol. Microbiol.">
        <title>The Global Catalogue of Microorganisms (GCM) 10K type strain sequencing project: providing services to taxonomists for standard genome sequencing and annotation.</title>
        <authorList>
            <consortium name="The Broad Institute Genomics Platform"/>
            <consortium name="The Broad Institute Genome Sequencing Center for Infectious Disease"/>
            <person name="Wu L."/>
            <person name="Ma J."/>
        </authorList>
    </citation>
    <scope>NUCLEOTIDE SEQUENCE [LARGE SCALE GENOMIC DNA]</scope>
    <source>
        <strain evidence="6 7">JCM 10303</strain>
    </source>
</reference>
<keyword evidence="4" id="KW-0804">Transcription</keyword>
<dbReference type="InterPro" id="IPR005561">
    <property type="entry name" value="ANTAR"/>
</dbReference>
<dbReference type="Proteomes" id="UP001500729">
    <property type="component" value="Unassembled WGS sequence"/>
</dbReference>
<evidence type="ECO:0000313" key="7">
    <source>
        <dbReference type="Proteomes" id="UP001500729"/>
    </source>
</evidence>
<evidence type="ECO:0000313" key="6">
    <source>
        <dbReference type="EMBL" id="GAA0552624.1"/>
    </source>
</evidence>
<dbReference type="InterPro" id="IPR029016">
    <property type="entry name" value="GAF-like_dom_sf"/>
</dbReference>
<dbReference type="Pfam" id="PF03861">
    <property type="entry name" value="ANTAR"/>
    <property type="match status" value="1"/>
</dbReference>
<evidence type="ECO:0000256" key="2">
    <source>
        <dbReference type="ARBA" id="ARBA00022777"/>
    </source>
</evidence>
<evidence type="ECO:0000256" key="4">
    <source>
        <dbReference type="ARBA" id="ARBA00023163"/>
    </source>
</evidence>
<protein>
    <submittedName>
        <fullName evidence="6">GAF and ANTAR domain-containing protein</fullName>
    </submittedName>
</protein>
<dbReference type="Gene3D" id="3.30.450.40">
    <property type="match status" value="1"/>
</dbReference>
<dbReference type="SUPFAM" id="SSF55781">
    <property type="entry name" value="GAF domain-like"/>
    <property type="match status" value="1"/>
</dbReference>
<keyword evidence="1" id="KW-0808">Transferase</keyword>